<keyword evidence="2" id="KW-1133">Transmembrane helix</keyword>
<dbReference type="OrthoDB" id="5846312at2"/>
<feature type="transmembrane region" description="Helical" evidence="2">
    <location>
        <begin position="376"/>
        <end position="401"/>
    </location>
</feature>
<feature type="transmembrane region" description="Helical" evidence="2">
    <location>
        <begin position="280"/>
        <end position="299"/>
    </location>
</feature>
<name>I4F160_MODI5</name>
<proteinExistence type="predicted"/>
<dbReference type="Proteomes" id="UP000006461">
    <property type="component" value="Chromosome"/>
</dbReference>
<keyword evidence="2" id="KW-0812">Transmembrane</keyword>
<feature type="transmembrane region" description="Helical" evidence="2">
    <location>
        <begin position="208"/>
        <end position="226"/>
    </location>
</feature>
<dbReference type="Pfam" id="PF07907">
    <property type="entry name" value="YibE_F"/>
    <property type="match status" value="1"/>
</dbReference>
<reference evidence="3 4" key="1">
    <citation type="journal article" date="2012" name="J. Bacteriol.">
        <title>Genome Sequence of Radiation-Resistant Modestobacter marinus Strain BC501, a Representative Actinobacterium That Thrives on Calcareous Stone Surfaces.</title>
        <authorList>
            <person name="Normand P."/>
            <person name="Gury J."/>
            <person name="Pujic P."/>
            <person name="Chouaia B."/>
            <person name="Crotti E."/>
            <person name="Brusetti L."/>
            <person name="Daffonchio D."/>
            <person name="Vacherie B."/>
            <person name="Barbe V."/>
            <person name="Medigue C."/>
            <person name="Calteau A."/>
            <person name="Ghodhbane-Gtari F."/>
            <person name="Essoussi I."/>
            <person name="Nouioui I."/>
            <person name="Abbassi-Ghozzi I."/>
            <person name="Gtari M."/>
        </authorList>
    </citation>
    <scope>NUCLEOTIDE SEQUENCE [LARGE SCALE GENOMIC DNA]</scope>
    <source>
        <strain evidence="4">BC 501</strain>
    </source>
</reference>
<dbReference type="OMA" id="VMLYDRP"/>
<keyword evidence="4" id="KW-1185">Reference proteome</keyword>
<feature type="region of interest" description="Disordered" evidence="1">
    <location>
        <begin position="406"/>
        <end position="452"/>
    </location>
</feature>
<dbReference type="PANTHER" id="PTHR41771:SF1">
    <property type="entry name" value="MEMBRANE PROTEIN"/>
    <property type="match status" value="1"/>
</dbReference>
<feature type="compositionally biased region" description="Basic and acidic residues" evidence="1">
    <location>
        <begin position="421"/>
        <end position="433"/>
    </location>
</feature>
<accession>I4F160</accession>
<dbReference type="KEGG" id="mmar:MODMU_3970"/>
<feature type="transmembrane region" description="Helical" evidence="2">
    <location>
        <begin position="334"/>
        <end position="356"/>
    </location>
</feature>
<keyword evidence="2" id="KW-0472">Membrane</keyword>
<dbReference type="STRING" id="477641.MODMU_3970"/>
<feature type="transmembrane region" description="Helical" evidence="2">
    <location>
        <begin position="157"/>
        <end position="175"/>
    </location>
</feature>
<evidence type="ECO:0008006" key="5">
    <source>
        <dbReference type="Google" id="ProtNLM"/>
    </source>
</evidence>
<sequence>MPAHSHTSAPEGEAPPPDPAVVAGRRRAVRLMLYVLVPIGLATLAGLVLLWPDGEQTAAQQAAESFLPPGTTYPEATIASLEPYQCAEATGSAPAQTCATAVMVIGEGVGAGDYVQVDLPAEVVAEGVEVGDELVLNRDPGTDGGDAAYGFYDFPRGTPIVVLALFFTLVVGAVARLRGLLALVGLGFAFVVLLQFMLPALLDGGSPIWVSLVGSSAIMFVVLYLAHGFSARTTTALLGTLFGLGLSAVLGAVAVAAAHLTGSNDENTIQLLQFDPTLDFSGLVLAATVVAGLGILNDVTITQASAVWQLHEAAPTAGWRELFRRGMSIGRDHIASTIYTIVFAYAGAALPLLLIFELYQRPFWIVLTGTEVGEQVVRTLVGGIALVLAVPVTTLIGALVATAATMRTQPPAPEPTEEEREAQRRRERLRALREQAAAAGPGGEPPQRRDPR</sequence>
<organism evidence="3 4">
    <name type="scientific">Modestobacter italicus (strain DSM 44449 / CECT 9708 / BC 501)</name>
    <dbReference type="NCBI Taxonomy" id="2732864"/>
    <lineage>
        <taxon>Bacteria</taxon>
        <taxon>Bacillati</taxon>
        <taxon>Actinomycetota</taxon>
        <taxon>Actinomycetes</taxon>
        <taxon>Geodermatophilales</taxon>
        <taxon>Geodermatophilaceae</taxon>
        <taxon>Modestobacter</taxon>
    </lineage>
</organism>
<dbReference type="PATRIC" id="fig|477641.3.peg.3716"/>
<dbReference type="PANTHER" id="PTHR41771">
    <property type="entry name" value="MEMBRANE PROTEIN-RELATED"/>
    <property type="match status" value="1"/>
</dbReference>
<gene>
    <name evidence="3" type="ordered locus">MODMU_3970</name>
</gene>
<dbReference type="InterPro" id="IPR012507">
    <property type="entry name" value="YibE_F"/>
</dbReference>
<dbReference type="eggNOG" id="COG5438">
    <property type="taxonomic scope" value="Bacteria"/>
</dbReference>
<evidence type="ECO:0000256" key="2">
    <source>
        <dbReference type="SAM" id="Phobius"/>
    </source>
</evidence>
<feature type="transmembrane region" description="Helical" evidence="2">
    <location>
        <begin position="180"/>
        <end position="202"/>
    </location>
</feature>
<evidence type="ECO:0000313" key="4">
    <source>
        <dbReference type="Proteomes" id="UP000006461"/>
    </source>
</evidence>
<evidence type="ECO:0000256" key="1">
    <source>
        <dbReference type="SAM" id="MobiDB-lite"/>
    </source>
</evidence>
<dbReference type="HOGENOM" id="CLU_028166_3_1_11"/>
<dbReference type="AlphaFoldDB" id="I4F160"/>
<evidence type="ECO:0000313" key="3">
    <source>
        <dbReference type="EMBL" id="CCH89373.1"/>
    </source>
</evidence>
<feature type="transmembrane region" description="Helical" evidence="2">
    <location>
        <begin position="31"/>
        <end position="51"/>
    </location>
</feature>
<feature type="region of interest" description="Disordered" evidence="1">
    <location>
        <begin position="1"/>
        <end position="20"/>
    </location>
</feature>
<feature type="transmembrane region" description="Helical" evidence="2">
    <location>
        <begin position="238"/>
        <end position="260"/>
    </location>
</feature>
<dbReference type="EMBL" id="FO203431">
    <property type="protein sequence ID" value="CCH89373.1"/>
    <property type="molecule type" value="Genomic_DNA"/>
</dbReference>
<protein>
    <recommendedName>
        <fullName evidence="5">YibE/F family protein</fullName>
    </recommendedName>
</protein>